<sequence>MTFQFFEYSILTVGSLILRRVGTLTPFSKGLNLKTIMELKRFTLELAIPGHGLADAINTTTNSSPLFLLMDLKLLIELCWDAPCSSSGLQ</sequence>
<name>A0A8H3QKE2_9GLOM</name>
<protein>
    <submittedName>
        <fullName evidence="1">Uncharacterized protein</fullName>
    </submittedName>
</protein>
<organism evidence="1 2">
    <name type="scientific">Rhizophagus clarus</name>
    <dbReference type="NCBI Taxonomy" id="94130"/>
    <lineage>
        <taxon>Eukaryota</taxon>
        <taxon>Fungi</taxon>
        <taxon>Fungi incertae sedis</taxon>
        <taxon>Mucoromycota</taxon>
        <taxon>Glomeromycotina</taxon>
        <taxon>Glomeromycetes</taxon>
        <taxon>Glomerales</taxon>
        <taxon>Glomeraceae</taxon>
        <taxon>Rhizophagus</taxon>
    </lineage>
</organism>
<proteinExistence type="predicted"/>
<accession>A0A8H3QKE2</accession>
<dbReference type="Proteomes" id="UP000615446">
    <property type="component" value="Unassembled WGS sequence"/>
</dbReference>
<reference evidence="1" key="1">
    <citation type="submission" date="2019-10" db="EMBL/GenBank/DDBJ databases">
        <title>Conservation and host-specific expression of non-tandemly repeated heterogenous ribosome RNA gene in arbuscular mycorrhizal fungi.</title>
        <authorList>
            <person name="Maeda T."/>
            <person name="Kobayashi Y."/>
            <person name="Nakagawa T."/>
            <person name="Ezawa T."/>
            <person name="Yamaguchi K."/>
            <person name="Bino T."/>
            <person name="Nishimoto Y."/>
            <person name="Shigenobu S."/>
            <person name="Kawaguchi M."/>
        </authorList>
    </citation>
    <scope>NUCLEOTIDE SEQUENCE</scope>
    <source>
        <strain evidence="1">HR1</strain>
    </source>
</reference>
<comment type="caution">
    <text evidence="1">The sequence shown here is derived from an EMBL/GenBank/DDBJ whole genome shotgun (WGS) entry which is preliminary data.</text>
</comment>
<dbReference type="EMBL" id="BLAL01000044">
    <property type="protein sequence ID" value="GES79789.1"/>
    <property type="molecule type" value="Genomic_DNA"/>
</dbReference>
<dbReference type="AlphaFoldDB" id="A0A8H3QKE2"/>
<evidence type="ECO:0000313" key="2">
    <source>
        <dbReference type="Proteomes" id="UP000615446"/>
    </source>
</evidence>
<gene>
    <name evidence="1" type="ORF">RCL2_000708800</name>
</gene>
<evidence type="ECO:0000313" key="1">
    <source>
        <dbReference type="EMBL" id="GES79789.1"/>
    </source>
</evidence>